<comment type="caution">
    <text evidence="3">Lacks conserved residue(s) required for the propagation of feature annotation.</text>
</comment>
<evidence type="ECO:0000313" key="5">
    <source>
        <dbReference type="EMBL" id="PQM31339.1"/>
    </source>
</evidence>
<dbReference type="PROSITE" id="PS51098">
    <property type="entry name" value="PTS_EIIB_TYPE_1"/>
    <property type="match status" value="1"/>
</dbReference>
<protein>
    <submittedName>
        <fullName evidence="5">PTS system glucose-specific transporter subunits IIBC</fullName>
    </submittedName>
</protein>
<keyword evidence="1" id="KW-0808">Transferase</keyword>
<keyword evidence="6" id="KW-1185">Reference proteome</keyword>
<feature type="domain" description="PTS EIIB type-1" evidence="4">
    <location>
        <begin position="1"/>
        <end position="57"/>
    </location>
</feature>
<organism evidence="5 6">
    <name type="scientific">Spiroplasma poulsonii</name>
    <dbReference type="NCBI Taxonomy" id="2138"/>
    <lineage>
        <taxon>Bacteria</taxon>
        <taxon>Bacillati</taxon>
        <taxon>Mycoplasmatota</taxon>
        <taxon>Mollicutes</taxon>
        <taxon>Entomoplasmatales</taxon>
        <taxon>Spiroplasmataceae</taxon>
        <taxon>Spiroplasma</taxon>
    </lineage>
</organism>
<keyword evidence="2" id="KW-0598">Phosphotransferase system</keyword>
<evidence type="ECO:0000259" key="4">
    <source>
        <dbReference type="PROSITE" id="PS51098"/>
    </source>
</evidence>
<dbReference type="Proteomes" id="UP000031565">
    <property type="component" value="Unassembled WGS sequence"/>
</dbReference>
<dbReference type="GO" id="GO:0008982">
    <property type="term" value="F:protein-N(PI)-phosphohistidine-sugar phosphotransferase activity"/>
    <property type="evidence" value="ECO:0007669"/>
    <property type="project" value="InterPro"/>
</dbReference>
<name>A0A2P6FD00_9MOLU</name>
<dbReference type="AlphaFoldDB" id="A0A2P6FD00"/>
<accession>A0A2P6FD00</accession>
<dbReference type="InterPro" id="IPR036878">
    <property type="entry name" value="Glu_permease_IIB"/>
</dbReference>
<reference evidence="5 6" key="1">
    <citation type="journal article" date="2015" name="MBio">
        <title>Genome sequence of the Drosophila melanogaster male-killing Spiroplasma strain MSRO endosymbiont.</title>
        <authorList>
            <person name="Paredes J.C."/>
            <person name="Herren J.K."/>
            <person name="Schupfer F."/>
            <person name="Marin R."/>
            <person name="Claverol S."/>
            <person name="Kuo C.H."/>
            <person name="Lemaitre B."/>
            <person name="Beven L."/>
        </authorList>
    </citation>
    <scope>NUCLEOTIDE SEQUENCE [LARGE SCALE GENOMIC DNA]</scope>
    <source>
        <strain evidence="5 6">MSRO</strain>
    </source>
</reference>
<dbReference type="EMBL" id="JTLV02000001">
    <property type="protein sequence ID" value="PQM31339.1"/>
    <property type="molecule type" value="Genomic_DNA"/>
</dbReference>
<dbReference type="STRING" id="2138.SMSRO_v1c10940"/>
<evidence type="ECO:0000256" key="3">
    <source>
        <dbReference type="PROSITE-ProRule" id="PRU00421"/>
    </source>
</evidence>
<dbReference type="GO" id="GO:0009401">
    <property type="term" value="P:phosphoenolpyruvate-dependent sugar phosphotransferase system"/>
    <property type="evidence" value="ECO:0007669"/>
    <property type="project" value="UniProtKB-KW"/>
</dbReference>
<dbReference type="InterPro" id="IPR001996">
    <property type="entry name" value="PTS_IIB_1"/>
</dbReference>
<proteinExistence type="predicted"/>
<dbReference type="SUPFAM" id="SSF55604">
    <property type="entry name" value="Glucose permease domain IIB"/>
    <property type="match status" value="1"/>
</dbReference>
<evidence type="ECO:0000256" key="2">
    <source>
        <dbReference type="ARBA" id="ARBA00022683"/>
    </source>
</evidence>
<evidence type="ECO:0000256" key="1">
    <source>
        <dbReference type="ARBA" id="ARBA00022679"/>
    </source>
</evidence>
<gene>
    <name evidence="5" type="ORF">SMSRO_SF011580</name>
</gene>
<evidence type="ECO:0000313" key="6">
    <source>
        <dbReference type="Proteomes" id="UP000031565"/>
    </source>
</evidence>
<sequence length="57" mass="6106">MTRLRLTVEDNTKINQQPIKEAGVAGMVLVSKTKGIQIIIGLNVEAVATKLSEISGK</sequence>
<comment type="caution">
    <text evidence="5">The sequence shown here is derived from an EMBL/GenBank/DDBJ whole genome shotgun (WGS) entry which is preliminary data.</text>
</comment>
<dbReference type="Gene3D" id="3.30.1360.60">
    <property type="entry name" value="Glucose permease domain IIB"/>
    <property type="match status" value="1"/>
</dbReference>